<dbReference type="InterPro" id="IPR036864">
    <property type="entry name" value="Zn2-C6_fun-type_DNA-bd_sf"/>
</dbReference>
<protein>
    <recommendedName>
        <fullName evidence="3">Zn(2)-C6 fungal-type domain-containing protein</fullName>
    </recommendedName>
</protein>
<reference evidence="4 5" key="1">
    <citation type="submission" date="2016-07" db="EMBL/GenBank/DDBJ databases">
        <title>Multiple horizontal gene transfer events from other fungi enriched the ability of initially mycotrophic Trichoderma (Ascomycota) to feed on dead plant biomass.</title>
        <authorList>
            <consortium name="DOE Joint Genome Institute"/>
            <person name="Aerts A."/>
            <person name="Atanasova L."/>
            <person name="Chenthamara K."/>
            <person name="Zhang J."/>
            <person name="Grujic M."/>
            <person name="Henrissat B."/>
            <person name="Kuo A."/>
            <person name="Salamov A."/>
            <person name="Lipzen A."/>
            <person name="Labutti K."/>
            <person name="Barry K."/>
            <person name="Miao Y."/>
            <person name="Rahimi M.J."/>
            <person name="Shen Q."/>
            <person name="Grigoriev I.V."/>
            <person name="Kubicek C.P."/>
            <person name="Druzhinina I.S."/>
        </authorList>
    </citation>
    <scope>NUCLEOTIDE SEQUENCE [LARGE SCALE GENOMIC DNA]</scope>
    <source>
        <strain evidence="4 5">CBS 226.95</strain>
    </source>
</reference>
<organism evidence="4 5">
    <name type="scientific">Trichoderma harzianum CBS 226.95</name>
    <dbReference type="NCBI Taxonomy" id="983964"/>
    <lineage>
        <taxon>Eukaryota</taxon>
        <taxon>Fungi</taxon>
        <taxon>Dikarya</taxon>
        <taxon>Ascomycota</taxon>
        <taxon>Pezizomycotina</taxon>
        <taxon>Sordariomycetes</taxon>
        <taxon>Hypocreomycetidae</taxon>
        <taxon>Hypocreales</taxon>
        <taxon>Hypocreaceae</taxon>
        <taxon>Trichoderma</taxon>
    </lineage>
</organism>
<evidence type="ECO:0000256" key="2">
    <source>
        <dbReference type="SAM" id="Phobius"/>
    </source>
</evidence>
<dbReference type="RefSeq" id="XP_024767278.1">
    <property type="nucleotide sequence ID" value="XM_024921312.1"/>
</dbReference>
<dbReference type="EMBL" id="KZ679713">
    <property type="protein sequence ID" value="PTB47601.1"/>
    <property type="molecule type" value="Genomic_DNA"/>
</dbReference>
<dbReference type="Gene3D" id="4.10.240.10">
    <property type="entry name" value="Zn(2)-C6 fungal-type DNA-binding domain"/>
    <property type="match status" value="1"/>
</dbReference>
<dbReference type="PANTHER" id="PTHR38111">
    <property type="entry name" value="ZN(2)-C6 FUNGAL-TYPE DOMAIN-CONTAINING PROTEIN-RELATED"/>
    <property type="match status" value="1"/>
</dbReference>
<keyword evidence="2" id="KW-0472">Membrane</keyword>
<dbReference type="InterPro" id="IPR001138">
    <property type="entry name" value="Zn2Cys6_DnaBD"/>
</dbReference>
<dbReference type="PROSITE" id="PS50048">
    <property type="entry name" value="ZN2_CY6_FUNGAL_2"/>
    <property type="match status" value="1"/>
</dbReference>
<evidence type="ECO:0000313" key="4">
    <source>
        <dbReference type="EMBL" id="PTB47601.1"/>
    </source>
</evidence>
<evidence type="ECO:0000256" key="1">
    <source>
        <dbReference type="ARBA" id="ARBA00023242"/>
    </source>
</evidence>
<dbReference type="SUPFAM" id="SSF57701">
    <property type="entry name" value="Zn2/Cys6 DNA-binding domain"/>
    <property type="match status" value="1"/>
</dbReference>
<evidence type="ECO:0000259" key="3">
    <source>
        <dbReference type="PROSITE" id="PS50048"/>
    </source>
</evidence>
<feature type="transmembrane region" description="Helical" evidence="2">
    <location>
        <begin position="399"/>
        <end position="418"/>
    </location>
</feature>
<feature type="domain" description="Zn(2)-C6 fungal-type" evidence="3">
    <location>
        <begin position="8"/>
        <end position="37"/>
    </location>
</feature>
<evidence type="ECO:0000313" key="5">
    <source>
        <dbReference type="Proteomes" id="UP000241690"/>
    </source>
</evidence>
<dbReference type="InterPro" id="IPR053178">
    <property type="entry name" value="Osmoadaptation_assoc"/>
</dbReference>
<gene>
    <name evidence="4" type="ORF">M431DRAFT_550180</name>
</gene>
<name>A0A2T3ZS33_TRIHA</name>
<dbReference type="GO" id="GO:0008270">
    <property type="term" value="F:zinc ion binding"/>
    <property type="evidence" value="ECO:0007669"/>
    <property type="project" value="InterPro"/>
</dbReference>
<proteinExistence type="predicted"/>
<accession>A0A2T3ZS33</accession>
<dbReference type="Proteomes" id="UP000241690">
    <property type="component" value="Unassembled WGS sequence"/>
</dbReference>
<keyword evidence="1" id="KW-0539">Nucleus</keyword>
<dbReference type="Pfam" id="PF00172">
    <property type="entry name" value="Zn_clus"/>
    <property type="match status" value="1"/>
</dbReference>
<dbReference type="SMART" id="SM00066">
    <property type="entry name" value="GAL4"/>
    <property type="match status" value="1"/>
</dbReference>
<dbReference type="GO" id="GO:0000981">
    <property type="term" value="F:DNA-binding transcription factor activity, RNA polymerase II-specific"/>
    <property type="evidence" value="ECO:0007669"/>
    <property type="project" value="InterPro"/>
</dbReference>
<dbReference type="AlphaFoldDB" id="A0A2T3ZS33"/>
<keyword evidence="2" id="KW-1133">Transmembrane helix</keyword>
<sequence>MGFPLSNRCQYCARRKIKCDEKWPTCSNCKSRDRMCSGPPDDRFVHIQFQESTQACYNLRGQRATDDPRQLSRPSSTSLSSFQHKIKGCRYPNSFINVYSRSNNGQKATLWKGRDPKLSISPLLQNCADNAVWKLITVALNMEDVNLYASLSKKSYSLLPRYMRSSTALCDAVTLMIETYSNHQRGLPTQKLIDRKAYGQALRSLNQGLQSSQKQQNTALLAAVSIIHRVVATYEAEPEHNPSVHLRGIYAIMTACGPPQLDDELGLSLALDNIGTLYMDSLVSSKPNLYNGPEWQRAVQTALNSGIIENETKADIYRLALKTSNWPSLFRRLDCMQQIDDYEPSGNTFIVAKTAAEEMNLIQRLGELCFETMRKHGNITEQLDRASPFLICYRFTEPLMAMLFILYAMAQIAIGYAVKHVLALNGTHRPDIDAEISEMSLRIGRCIKYARQFKPLFGCRGFILALVLSFESCSEQGRECVIDALNDLEHYRNPSSRLWCKQSIMSLAKYMTGRAVISRNVPIKPKDNKGKSR</sequence>
<dbReference type="GeneID" id="36629892"/>
<keyword evidence="5" id="KW-1185">Reference proteome</keyword>
<dbReference type="STRING" id="983964.A0A2T3ZS33"/>
<dbReference type="PANTHER" id="PTHR38111:SF11">
    <property type="entry name" value="TRANSCRIPTION FACTOR DOMAIN-CONTAINING PROTEIN-RELATED"/>
    <property type="match status" value="1"/>
</dbReference>
<keyword evidence="2" id="KW-0812">Transmembrane</keyword>
<dbReference type="CDD" id="cd00067">
    <property type="entry name" value="GAL4"/>
    <property type="match status" value="1"/>
</dbReference>